<dbReference type="AlphaFoldDB" id="A0A0C3QRM2"/>
<proteinExistence type="predicted"/>
<protein>
    <submittedName>
        <fullName evidence="2">Uncharacterized protein</fullName>
    </submittedName>
</protein>
<evidence type="ECO:0000313" key="2">
    <source>
        <dbReference type="EMBL" id="KIO31391.1"/>
    </source>
</evidence>
<evidence type="ECO:0000313" key="3">
    <source>
        <dbReference type="Proteomes" id="UP000054248"/>
    </source>
</evidence>
<name>A0A0C3QRM2_9AGAM</name>
<reference evidence="2 3" key="1">
    <citation type="submission" date="2014-04" db="EMBL/GenBank/DDBJ databases">
        <authorList>
            <consortium name="DOE Joint Genome Institute"/>
            <person name="Kuo A."/>
            <person name="Girlanda M."/>
            <person name="Perotto S."/>
            <person name="Kohler A."/>
            <person name="Nagy L.G."/>
            <person name="Floudas D."/>
            <person name="Copeland A."/>
            <person name="Barry K.W."/>
            <person name="Cichocki N."/>
            <person name="Veneault-Fourrey C."/>
            <person name="LaButti K."/>
            <person name="Lindquist E.A."/>
            <person name="Lipzen A."/>
            <person name="Lundell T."/>
            <person name="Morin E."/>
            <person name="Murat C."/>
            <person name="Sun H."/>
            <person name="Tunlid A."/>
            <person name="Henrissat B."/>
            <person name="Grigoriev I.V."/>
            <person name="Hibbett D.S."/>
            <person name="Martin F."/>
            <person name="Nordberg H.P."/>
            <person name="Cantor M.N."/>
            <person name="Hua S.X."/>
        </authorList>
    </citation>
    <scope>NUCLEOTIDE SEQUENCE [LARGE SCALE GENOMIC DNA]</scope>
    <source>
        <strain evidence="2 3">MUT 4182</strain>
    </source>
</reference>
<feature type="region of interest" description="Disordered" evidence="1">
    <location>
        <begin position="342"/>
        <end position="376"/>
    </location>
</feature>
<feature type="compositionally biased region" description="Polar residues" evidence="1">
    <location>
        <begin position="343"/>
        <end position="352"/>
    </location>
</feature>
<gene>
    <name evidence="2" type="ORF">M407DRAFT_19534</name>
</gene>
<keyword evidence="3" id="KW-1185">Reference proteome</keyword>
<accession>A0A0C3QRM2</accession>
<sequence>MSFSTPSFDWGQRRGRLSRMIWCAAALVSGMGCVGRPQWGTSSRALQERISPEKKQRLRMFVYWRMFINERGGAWPLFCLAGLPLSTTITPSHFGPSSQSTPASLSAFATSIDITPVLFPITTMVSTTATPGGDSLAVDVASAATTTLQAPQPLPPTGFVSCPTQHGLGRSGLGSANDENLFQAIMSAIASRLECLSLSDEPALESPTTTVRYPVYTATPARTPSTPSRNSARPRLLNLKPKLFGKLSKGFKAGLQKSLLKRGNTKKTGAPIPPLPVSPCSPVEHQGSLIGRIVESRGGLSVSDANPYSRDTRFQELFDFTVRAPPTHTIVKSTFLQPGFSDAFSSTSSTVRTAGDEVADDTMDEDEQQPPSARSD</sequence>
<evidence type="ECO:0000256" key="1">
    <source>
        <dbReference type="SAM" id="MobiDB-lite"/>
    </source>
</evidence>
<dbReference type="EMBL" id="KN822963">
    <property type="protein sequence ID" value="KIO31391.1"/>
    <property type="molecule type" value="Genomic_DNA"/>
</dbReference>
<dbReference type="HOGENOM" id="CLU_062496_0_0_1"/>
<dbReference type="Proteomes" id="UP000054248">
    <property type="component" value="Unassembled WGS sequence"/>
</dbReference>
<organism evidence="2 3">
    <name type="scientific">Tulasnella calospora MUT 4182</name>
    <dbReference type="NCBI Taxonomy" id="1051891"/>
    <lineage>
        <taxon>Eukaryota</taxon>
        <taxon>Fungi</taxon>
        <taxon>Dikarya</taxon>
        <taxon>Basidiomycota</taxon>
        <taxon>Agaricomycotina</taxon>
        <taxon>Agaricomycetes</taxon>
        <taxon>Cantharellales</taxon>
        <taxon>Tulasnellaceae</taxon>
        <taxon>Tulasnella</taxon>
    </lineage>
</organism>
<feature type="compositionally biased region" description="Acidic residues" evidence="1">
    <location>
        <begin position="357"/>
        <end position="368"/>
    </location>
</feature>
<reference evidence="3" key="2">
    <citation type="submission" date="2015-01" db="EMBL/GenBank/DDBJ databases">
        <title>Evolutionary Origins and Diversification of the Mycorrhizal Mutualists.</title>
        <authorList>
            <consortium name="DOE Joint Genome Institute"/>
            <consortium name="Mycorrhizal Genomics Consortium"/>
            <person name="Kohler A."/>
            <person name="Kuo A."/>
            <person name="Nagy L.G."/>
            <person name="Floudas D."/>
            <person name="Copeland A."/>
            <person name="Barry K.W."/>
            <person name="Cichocki N."/>
            <person name="Veneault-Fourrey C."/>
            <person name="LaButti K."/>
            <person name="Lindquist E.A."/>
            <person name="Lipzen A."/>
            <person name="Lundell T."/>
            <person name="Morin E."/>
            <person name="Murat C."/>
            <person name="Riley R."/>
            <person name="Ohm R."/>
            <person name="Sun H."/>
            <person name="Tunlid A."/>
            <person name="Henrissat B."/>
            <person name="Grigoriev I.V."/>
            <person name="Hibbett D.S."/>
            <person name="Martin F."/>
        </authorList>
    </citation>
    <scope>NUCLEOTIDE SEQUENCE [LARGE SCALE GENOMIC DNA]</scope>
    <source>
        <strain evidence="3">MUT 4182</strain>
    </source>
</reference>